<dbReference type="EMBL" id="CP133622">
    <property type="protein sequence ID" value="WMV55484.1"/>
    <property type="molecule type" value="Genomic_DNA"/>
</dbReference>
<protein>
    <submittedName>
        <fullName evidence="1">Uncharacterized protein</fullName>
    </submittedName>
</protein>
<organism evidence="1 2">
    <name type="scientific">Solanum verrucosum</name>
    <dbReference type="NCBI Taxonomy" id="315347"/>
    <lineage>
        <taxon>Eukaryota</taxon>
        <taxon>Viridiplantae</taxon>
        <taxon>Streptophyta</taxon>
        <taxon>Embryophyta</taxon>
        <taxon>Tracheophyta</taxon>
        <taxon>Spermatophyta</taxon>
        <taxon>Magnoliopsida</taxon>
        <taxon>eudicotyledons</taxon>
        <taxon>Gunneridae</taxon>
        <taxon>Pentapetalae</taxon>
        <taxon>asterids</taxon>
        <taxon>lamiids</taxon>
        <taxon>Solanales</taxon>
        <taxon>Solanaceae</taxon>
        <taxon>Solanoideae</taxon>
        <taxon>Solaneae</taxon>
        <taxon>Solanum</taxon>
    </lineage>
</organism>
<dbReference type="Proteomes" id="UP001234989">
    <property type="component" value="Chromosome 11"/>
</dbReference>
<evidence type="ECO:0000313" key="1">
    <source>
        <dbReference type="EMBL" id="WMV55484.1"/>
    </source>
</evidence>
<sequence>MGIVESRDFNPNRFIKFDIDDSIDCIPCMI</sequence>
<evidence type="ECO:0000313" key="2">
    <source>
        <dbReference type="Proteomes" id="UP001234989"/>
    </source>
</evidence>
<keyword evidence="2" id="KW-1185">Reference proteome</keyword>
<name>A0AAF0V1M4_SOLVR</name>
<dbReference type="AlphaFoldDB" id="A0AAF0V1M4"/>
<accession>A0AAF0V1M4</accession>
<gene>
    <name evidence="1" type="ORF">MTR67_048869</name>
</gene>
<reference evidence="1" key="1">
    <citation type="submission" date="2023-08" db="EMBL/GenBank/DDBJ databases">
        <title>A de novo genome assembly of Solanum verrucosum Schlechtendal, a Mexican diploid species geographically isolated from the other diploid A-genome species in potato relatives.</title>
        <authorList>
            <person name="Hosaka K."/>
        </authorList>
    </citation>
    <scope>NUCLEOTIDE SEQUENCE</scope>
    <source>
        <tissue evidence="1">Young leaves</tissue>
    </source>
</reference>
<proteinExistence type="predicted"/>